<evidence type="ECO:0000313" key="1">
    <source>
        <dbReference type="EMBL" id="KAJ4176214.1"/>
    </source>
</evidence>
<dbReference type="EMBL" id="JAOQAV010000223">
    <property type="protein sequence ID" value="KAJ4176214.1"/>
    <property type="molecule type" value="Genomic_DNA"/>
</dbReference>
<accession>A0A9W8QTX3</accession>
<protein>
    <submittedName>
        <fullName evidence="1">Uncharacterized protein</fullName>
    </submittedName>
</protein>
<name>A0A9W8QTX3_9HYPO</name>
<dbReference type="Gene3D" id="3.40.462.20">
    <property type="match status" value="1"/>
</dbReference>
<gene>
    <name evidence="1" type="ORF">NW755_014541</name>
</gene>
<dbReference type="AlphaFoldDB" id="A0A9W8QTX3"/>
<sequence length="248" mass="27870">MGCFPPGRNKIQTKPNFGIVTSVTAKIYDIEHRDWAIETLVFSGDQVGEVYQAANEHLLINWSYWLNNPDADPNNPIILFWIIPEGVRAVDPAITKPFHDIRPLSIEPVAGDYNDLKDGHVSPRFPLYLQSYNVPAMEKAYKLFTSEIGGDSPFNGSLFMFESYSTQGVRDIDGKSTAFAFRDANLLIAPLITYKPAGPNIDKRAADLGVGLRNILHKASGKEEIYVYMNYAFGDKNAKQWYGSEAWR</sequence>
<dbReference type="InterPro" id="IPR016169">
    <property type="entry name" value="FAD-bd_PCMH_sub2"/>
</dbReference>
<evidence type="ECO:0000313" key="2">
    <source>
        <dbReference type="Proteomes" id="UP001152087"/>
    </source>
</evidence>
<proteinExistence type="predicted"/>
<reference evidence="1" key="1">
    <citation type="submission" date="2022-09" db="EMBL/GenBank/DDBJ databases">
        <title>Fusarium specimens isolated from Avocado Roots.</title>
        <authorList>
            <person name="Stajich J."/>
            <person name="Roper C."/>
            <person name="Heimlech-Rivalta G."/>
        </authorList>
    </citation>
    <scope>NUCLEOTIDE SEQUENCE</scope>
    <source>
        <strain evidence="1">A02</strain>
    </source>
</reference>
<organism evidence="1 2">
    <name type="scientific">Fusarium falciforme</name>
    <dbReference type="NCBI Taxonomy" id="195108"/>
    <lineage>
        <taxon>Eukaryota</taxon>
        <taxon>Fungi</taxon>
        <taxon>Dikarya</taxon>
        <taxon>Ascomycota</taxon>
        <taxon>Pezizomycotina</taxon>
        <taxon>Sordariomycetes</taxon>
        <taxon>Hypocreomycetidae</taxon>
        <taxon>Hypocreales</taxon>
        <taxon>Nectriaceae</taxon>
        <taxon>Fusarium</taxon>
        <taxon>Fusarium solani species complex</taxon>
    </lineage>
</organism>
<keyword evidence="2" id="KW-1185">Reference proteome</keyword>
<dbReference type="Proteomes" id="UP001152087">
    <property type="component" value="Unassembled WGS sequence"/>
</dbReference>
<dbReference type="Gene3D" id="3.30.465.10">
    <property type="match status" value="1"/>
</dbReference>
<comment type="caution">
    <text evidence="1">The sequence shown here is derived from an EMBL/GenBank/DDBJ whole genome shotgun (WGS) entry which is preliminary data.</text>
</comment>